<proteinExistence type="predicted"/>
<dbReference type="AlphaFoldDB" id="A0A0W0GES1"/>
<comment type="caution">
    <text evidence="1">The sequence shown here is derived from an EMBL/GenBank/DDBJ whole genome shotgun (WGS) entry which is preliminary data.</text>
</comment>
<protein>
    <submittedName>
        <fullName evidence="1">Uncharacterized protein</fullName>
    </submittedName>
</protein>
<evidence type="ECO:0000313" key="2">
    <source>
        <dbReference type="Proteomes" id="UP000054988"/>
    </source>
</evidence>
<accession>A0A0W0GES1</accession>
<evidence type="ECO:0000313" key="1">
    <source>
        <dbReference type="EMBL" id="KTB47048.1"/>
    </source>
</evidence>
<gene>
    <name evidence="1" type="ORF">WG66_371</name>
</gene>
<dbReference type="EMBL" id="LATX01000154">
    <property type="protein sequence ID" value="KTB47048.1"/>
    <property type="molecule type" value="Genomic_DNA"/>
</dbReference>
<dbReference type="Proteomes" id="UP000054988">
    <property type="component" value="Unassembled WGS sequence"/>
</dbReference>
<sequence>MLNEYTDFQLAIQKTSVNDLDLSVELSQQLKYRLTINSSIARHLVQTSQLKGFTGSLLPGECVGRSVDVVSGVLLPEWATNIVGMQIEGQVVEQTTAESEYDDRKHSG</sequence>
<reference evidence="1 2" key="1">
    <citation type="submission" date="2015-12" db="EMBL/GenBank/DDBJ databases">
        <title>Draft genome sequence of Moniliophthora roreri, the causal agent of frosty pod rot of cacao.</title>
        <authorList>
            <person name="Aime M.C."/>
            <person name="Diaz-Valderrama J.R."/>
            <person name="Kijpornyongpan T."/>
            <person name="Phillips-Mora W."/>
        </authorList>
    </citation>
    <scope>NUCLEOTIDE SEQUENCE [LARGE SCALE GENOMIC DNA]</scope>
    <source>
        <strain evidence="1 2">MCA 2952</strain>
    </source>
</reference>
<organism evidence="1 2">
    <name type="scientific">Moniliophthora roreri</name>
    <name type="common">Frosty pod rot fungus</name>
    <name type="synonym">Monilia roreri</name>
    <dbReference type="NCBI Taxonomy" id="221103"/>
    <lineage>
        <taxon>Eukaryota</taxon>
        <taxon>Fungi</taxon>
        <taxon>Dikarya</taxon>
        <taxon>Basidiomycota</taxon>
        <taxon>Agaricomycotina</taxon>
        <taxon>Agaricomycetes</taxon>
        <taxon>Agaricomycetidae</taxon>
        <taxon>Agaricales</taxon>
        <taxon>Marasmiineae</taxon>
        <taxon>Marasmiaceae</taxon>
        <taxon>Moniliophthora</taxon>
    </lineage>
</organism>
<name>A0A0W0GES1_MONRR</name>